<dbReference type="Proteomes" id="UP000467700">
    <property type="component" value="Unassembled WGS sequence"/>
</dbReference>
<evidence type="ECO:0000313" key="11">
    <source>
        <dbReference type="Proteomes" id="UP000467700"/>
    </source>
</evidence>
<sequence length="1029" mass="115423">MVLRRMCGRFARIHGWRQPCSSAPNHFKCFASSLARENTEESTKKKRKRVKFSELPQVYLNPAGQPAAPLPEWAAGCDSLRVPIPAVIQPVNDEVAKPVKRTRRKKQIQDAAAVVAQETSVEETPTPKTTKASTLLSREISSNLKRFPHCLLLTRVGQFYESYFDQAVEIAHLLNIKLTSRKWNGERVAMCGFPISHLDRHLKTLVQQEKRFVAMCEEFRLSTNDTTVKEFERRITRIITPGTLIDESFLNPLANNYLLAINPSSSTLTDPVGLAWIDVSAGEFFSKHCTLESISDELARIAPREVILEASFRQQPDHPIFSALVDSDCLISYTSIENTNTSVPLSGNQEPFYSESYASTSQPHLLKGLQQASTKAERQEISAIGLLTKFLKENLLEHMPLLDAPLHEDVKDRMQIDSHTIQGLEIRETGYEGSTKGSLLSVIKRTTTSGGSRLLARWLRSPSTSVPEINFRQSLVSFFHGRPHFRTDICEILKEVDDVGRLCQRFLLGRADFGDLVAIHTSIDIWDTLKKVCDTERTMESAERSSQMDFNQWNYIETLFSRMTDLRHVSEKIANAIIINTDAAEDSLDDDTSAENVEETLDTPAPASEKSSKEWVIDPNASEKLANLHSTLQDLLLEKEKLERTFQQTYNAPSLTLRSSPGQGPFIHVARARRDKRKLDHDLDFYSIGETMTTKSYFHRDWSQVGKKILETESSLRAAEKEVFDMLRLEVVEHSAQLRKNAQVIDELDVLVSFSLLAAEMNFVRPTITEDGSFHVVNGRHPSVEMGLLCSGRQYTPNSVEMTSSSNLHIITGPNMAGKSTFLRQTALIAILAQVGSFVPADSAHISVVDKLFSRIGAKDDLFRDRSTFMVEMLETADILRRATDRSLVIMDEVGRGTTVKDGLAIAFAALYHLVIVNKSRCLFATHFHELSEMLGTSDNLRGSGAFHNVRFYCSDVVDVGDGHFTYAYRLRPGINRDSHGLKVARLAGVPPAAMAVATDTLDWLRKHGTNRIQQEHGHFLSSTLGSMN</sequence>
<dbReference type="SMART" id="SM00534">
    <property type="entry name" value="MUTSac"/>
    <property type="match status" value="1"/>
</dbReference>
<feature type="domain" description="DNA mismatch repair proteins mutS family" evidence="9">
    <location>
        <begin position="887"/>
        <end position="903"/>
    </location>
</feature>
<evidence type="ECO:0000256" key="7">
    <source>
        <dbReference type="SAM" id="Coils"/>
    </source>
</evidence>
<dbReference type="InterPro" id="IPR036678">
    <property type="entry name" value="MutS_con_dom_sf"/>
</dbReference>
<dbReference type="GO" id="GO:0005634">
    <property type="term" value="C:nucleus"/>
    <property type="evidence" value="ECO:0007669"/>
    <property type="project" value="TreeGrafter"/>
</dbReference>
<evidence type="ECO:0000256" key="2">
    <source>
        <dbReference type="ARBA" id="ARBA00022741"/>
    </source>
</evidence>
<dbReference type="GO" id="GO:0005524">
    <property type="term" value="F:ATP binding"/>
    <property type="evidence" value="ECO:0007669"/>
    <property type="project" value="UniProtKB-KW"/>
</dbReference>
<keyword evidence="4" id="KW-0067">ATP-binding</keyword>
<dbReference type="InterPro" id="IPR007695">
    <property type="entry name" value="DNA_mismatch_repair_MutS-lik_N"/>
</dbReference>
<keyword evidence="3" id="KW-0227">DNA damage</keyword>
<dbReference type="PANTHER" id="PTHR11361">
    <property type="entry name" value="DNA MISMATCH REPAIR PROTEIN MUTS FAMILY MEMBER"/>
    <property type="match status" value="1"/>
</dbReference>
<comment type="similarity">
    <text evidence="1">Belongs to the DNA mismatch repair MutS family.</text>
</comment>
<evidence type="ECO:0000313" key="10">
    <source>
        <dbReference type="EMBL" id="CAA7266629.1"/>
    </source>
</evidence>
<dbReference type="SUPFAM" id="SSF53150">
    <property type="entry name" value="DNA repair protein MutS, domain II"/>
    <property type="match status" value="1"/>
</dbReference>
<keyword evidence="5" id="KW-0238">DNA-binding</keyword>
<evidence type="ECO:0000256" key="3">
    <source>
        <dbReference type="ARBA" id="ARBA00022763"/>
    </source>
</evidence>
<dbReference type="EMBL" id="CACVBS010000055">
    <property type="protein sequence ID" value="CAA7266629.1"/>
    <property type="molecule type" value="Genomic_DNA"/>
</dbReference>
<dbReference type="NCBIfam" id="NF003810">
    <property type="entry name" value="PRK05399.1"/>
    <property type="match status" value="1"/>
</dbReference>
<protein>
    <recommendedName>
        <fullName evidence="9">DNA mismatch repair proteins mutS family domain-containing protein</fullName>
    </recommendedName>
</protein>
<dbReference type="InterPro" id="IPR007860">
    <property type="entry name" value="DNA_mmatch_repair_MutS_con_dom"/>
</dbReference>
<evidence type="ECO:0000256" key="8">
    <source>
        <dbReference type="SAM" id="MobiDB-lite"/>
    </source>
</evidence>
<dbReference type="FunFam" id="3.40.50.300:FF:001238">
    <property type="entry name" value="DNA mismatch repair protein"/>
    <property type="match status" value="1"/>
</dbReference>
<feature type="region of interest" description="Disordered" evidence="8">
    <location>
        <begin position="589"/>
        <end position="614"/>
    </location>
</feature>
<dbReference type="PIRSF" id="PIRSF037677">
    <property type="entry name" value="DNA_mis_repair_Msh6"/>
    <property type="match status" value="1"/>
</dbReference>
<dbReference type="SMART" id="SM00533">
    <property type="entry name" value="MUTSd"/>
    <property type="match status" value="1"/>
</dbReference>
<dbReference type="GO" id="GO:0140664">
    <property type="term" value="F:ATP-dependent DNA damage sensor activity"/>
    <property type="evidence" value="ECO:0007669"/>
    <property type="project" value="InterPro"/>
</dbReference>
<comment type="caution">
    <text evidence="10">The sequence shown here is derived from an EMBL/GenBank/DDBJ whole genome shotgun (WGS) entry which is preliminary data.</text>
</comment>
<dbReference type="Pfam" id="PF05188">
    <property type="entry name" value="MutS_II"/>
    <property type="match status" value="1"/>
</dbReference>
<keyword evidence="11" id="KW-1185">Reference proteome</keyword>
<dbReference type="InterPro" id="IPR000432">
    <property type="entry name" value="DNA_mismatch_repair_MutS_C"/>
</dbReference>
<accession>A0A8S0VSD4</accession>
<dbReference type="Pfam" id="PF01624">
    <property type="entry name" value="MutS_I"/>
    <property type="match status" value="1"/>
</dbReference>
<organism evidence="10 11">
    <name type="scientific">Cyclocybe aegerita</name>
    <name type="common">Black poplar mushroom</name>
    <name type="synonym">Agrocybe aegerita</name>
    <dbReference type="NCBI Taxonomy" id="1973307"/>
    <lineage>
        <taxon>Eukaryota</taxon>
        <taxon>Fungi</taxon>
        <taxon>Dikarya</taxon>
        <taxon>Basidiomycota</taxon>
        <taxon>Agaricomycotina</taxon>
        <taxon>Agaricomycetes</taxon>
        <taxon>Agaricomycetidae</taxon>
        <taxon>Agaricales</taxon>
        <taxon>Agaricineae</taxon>
        <taxon>Bolbitiaceae</taxon>
        <taxon>Cyclocybe</taxon>
    </lineage>
</organism>
<evidence type="ECO:0000256" key="1">
    <source>
        <dbReference type="ARBA" id="ARBA00006271"/>
    </source>
</evidence>
<dbReference type="SUPFAM" id="SSF48334">
    <property type="entry name" value="DNA repair protein MutS, domain III"/>
    <property type="match status" value="1"/>
</dbReference>
<gene>
    <name evidence="10" type="ORF">AAE3_LOCUS8834</name>
</gene>
<dbReference type="PANTHER" id="PTHR11361:SF34">
    <property type="entry name" value="DNA MISMATCH REPAIR PROTEIN MSH1, MITOCHONDRIAL"/>
    <property type="match status" value="1"/>
</dbReference>
<dbReference type="GO" id="GO:0005739">
    <property type="term" value="C:mitochondrion"/>
    <property type="evidence" value="ECO:0007669"/>
    <property type="project" value="TreeGrafter"/>
</dbReference>
<dbReference type="PROSITE" id="PS00486">
    <property type="entry name" value="DNA_MISMATCH_REPAIR_2"/>
    <property type="match status" value="1"/>
</dbReference>
<dbReference type="AlphaFoldDB" id="A0A8S0VSD4"/>
<dbReference type="InterPro" id="IPR017261">
    <property type="entry name" value="DNA_mismatch_repair_MutS/MSH"/>
</dbReference>
<dbReference type="InterPro" id="IPR036187">
    <property type="entry name" value="DNA_mismatch_repair_MutS_sf"/>
</dbReference>
<keyword evidence="7" id="KW-0175">Coiled coil</keyword>
<dbReference type="GO" id="GO:0030983">
    <property type="term" value="F:mismatched DNA binding"/>
    <property type="evidence" value="ECO:0007669"/>
    <property type="project" value="InterPro"/>
</dbReference>
<dbReference type="GO" id="GO:0006298">
    <property type="term" value="P:mismatch repair"/>
    <property type="evidence" value="ECO:0007669"/>
    <property type="project" value="InterPro"/>
</dbReference>
<name>A0A8S0VSD4_CYCAE</name>
<dbReference type="Gene3D" id="1.10.1420.10">
    <property type="match status" value="2"/>
</dbReference>
<keyword evidence="6" id="KW-0234">DNA repair</keyword>
<reference evidence="10 11" key="1">
    <citation type="submission" date="2020-01" db="EMBL/GenBank/DDBJ databases">
        <authorList>
            <person name="Gupta K D."/>
        </authorList>
    </citation>
    <scope>NUCLEOTIDE SEQUENCE [LARGE SCALE GENOMIC DNA]</scope>
</reference>
<dbReference type="Gene3D" id="3.40.50.300">
    <property type="entry name" value="P-loop containing nucleotide triphosphate hydrolases"/>
    <property type="match status" value="1"/>
</dbReference>
<dbReference type="InterPro" id="IPR007696">
    <property type="entry name" value="DNA_mismatch_repair_MutS_core"/>
</dbReference>
<dbReference type="Gene3D" id="3.40.1170.10">
    <property type="entry name" value="DNA repair protein MutS, domain I"/>
    <property type="match status" value="1"/>
</dbReference>
<keyword evidence="2" id="KW-0547">Nucleotide-binding</keyword>
<dbReference type="Gene3D" id="3.30.420.110">
    <property type="entry name" value="MutS, connector domain"/>
    <property type="match status" value="1"/>
</dbReference>
<proteinExistence type="inferred from homology"/>
<dbReference type="Pfam" id="PF00488">
    <property type="entry name" value="MutS_V"/>
    <property type="match status" value="1"/>
</dbReference>
<dbReference type="InterPro" id="IPR016151">
    <property type="entry name" value="DNA_mismatch_repair_MutS_N"/>
</dbReference>
<dbReference type="Pfam" id="PF05192">
    <property type="entry name" value="MutS_III"/>
    <property type="match status" value="1"/>
</dbReference>
<evidence type="ECO:0000259" key="9">
    <source>
        <dbReference type="PROSITE" id="PS00486"/>
    </source>
</evidence>
<evidence type="ECO:0000256" key="5">
    <source>
        <dbReference type="ARBA" id="ARBA00023125"/>
    </source>
</evidence>
<feature type="coiled-coil region" evidence="7">
    <location>
        <begin position="625"/>
        <end position="652"/>
    </location>
</feature>
<evidence type="ECO:0000256" key="4">
    <source>
        <dbReference type="ARBA" id="ARBA00022840"/>
    </source>
</evidence>
<feature type="compositionally biased region" description="Acidic residues" evidence="8">
    <location>
        <begin position="589"/>
        <end position="601"/>
    </location>
</feature>
<dbReference type="InterPro" id="IPR045076">
    <property type="entry name" value="MutS"/>
</dbReference>
<evidence type="ECO:0000256" key="6">
    <source>
        <dbReference type="ARBA" id="ARBA00023204"/>
    </source>
</evidence>
<dbReference type="SUPFAM" id="SSF52540">
    <property type="entry name" value="P-loop containing nucleoside triphosphate hydrolases"/>
    <property type="match status" value="1"/>
</dbReference>
<dbReference type="GO" id="GO:0043504">
    <property type="term" value="P:mitochondrial DNA repair"/>
    <property type="evidence" value="ECO:0007669"/>
    <property type="project" value="TreeGrafter"/>
</dbReference>
<dbReference type="OrthoDB" id="2534523at2759"/>
<dbReference type="InterPro" id="IPR027417">
    <property type="entry name" value="P-loop_NTPase"/>
</dbReference>
<dbReference type="SUPFAM" id="SSF55271">
    <property type="entry name" value="DNA repair protein MutS, domain I"/>
    <property type="match status" value="1"/>
</dbReference>